<sequence length="73" mass="8535">MTTIKKRINISLSPSLNIMLSRIAKRDNIPQATKAIHLLEMALEIEEDFVFDKIARERDTKNARFLDHKQVWA</sequence>
<dbReference type="AlphaFoldDB" id="A0A1F6WY15"/>
<proteinExistence type="predicted"/>
<name>A0A1F6WY15_9BACT</name>
<protein>
    <recommendedName>
        <fullName evidence="3">Antitoxin, RHH family protein</fullName>
    </recommendedName>
</protein>
<dbReference type="EMBL" id="MFUR01000010">
    <property type="protein sequence ID" value="OGI86787.1"/>
    <property type="molecule type" value="Genomic_DNA"/>
</dbReference>
<comment type="caution">
    <text evidence="1">The sequence shown here is derived from an EMBL/GenBank/DDBJ whole genome shotgun (WGS) entry which is preliminary data.</text>
</comment>
<evidence type="ECO:0000313" key="1">
    <source>
        <dbReference type="EMBL" id="OGI86787.1"/>
    </source>
</evidence>
<evidence type="ECO:0000313" key="2">
    <source>
        <dbReference type="Proteomes" id="UP000177001"/>
    </source>
</evidence>
<organism evidence="1 2">
    <name type="scientific">Candidatus Nomurabacteria bacterium RIFCSPLOWO2_01_FULL_36_16</name>
    <dbReference type="NCBI Taxonomy" id="1801767"/>
    <lineage>
        <taxon>Bacteria</taxon>
        <taxon>Candidatus Nomuraibacteriota</taxon>
    </lineage>
</organism>
<reference evidence="1 2" key="1">
    <citation type="journal article" date="2016" name="Nat. Commun.">
        <title>Thousands of microbial genomes shed light on interconnected biogeochemical processes in an aquifer system.</title>
        <authorList>
            <person name="Anantharaman K."/>
            <person name="Brown C.T."/>
            <person name="Hug L.A."/>
            <person name="Sharon I."/>
            <person name="Castelle C.J."/>
            <person name="Probst A.J."/>
            <person name="Thomas B.C."/>
            <person name="Singh A."/>
            <person name="Wilkins M.J."/>
            <person name="Karaoz U."/>
            <person name="Brodie E.L."/>
            <person name="Williams K.H."/>
            <person name="Hubbard S.S."/>
            <person name="Banfield J.F."/>
        </authorList>
    </citation>
    <scope>NUCLEOTIDE SEQUENCE [LARGE SCALE GENOMIC DNA]</scope>
</reference>
<evidence type="ECO:0008006" key="3">
    <source>
        <dbReference type="Google" id="ProtNLM"/>
    </source>
</evidence>
<gene>
    <name evidence="1" type="ORF">A3A91_01025</name>
</gene>
<dbReference type="Proteomes" id="UP000177001">
    <property type="component" value="Unassembled WGS sequence"/>
</dbReference>
<accession>A0A1F6WY15</accession>